<organism evidence="1 2">
    <name type="scientific">Mycena sanguinolenta</name>
    <dbReference type="NCBI Taxonomy" id="230812"/>
    <lineage>
        <taxon>Eukaryota</taxon>
        <taxon>Fungi</taxon>
        <taxon>Dikarya</taxon>
        <taxon>Basidiomycota</taxon>
        <taxon>Agaricomycotina</taxon>
        <taxon>Agaricomycetes</taxon>
        <taxon>Agaricomycetidae</taxon>
        <taxon>Agaricales</taxon>
        <taxon>Marasmiineae</taxon>
        <taxon>Mycenaceae</taxon>
        <taxon>Mycena</taxon>
    </lineage>
</organism>
<sequence length="610" mass="68765">MVHHTHSEEECGYAPPAESVSSVAFQFHLYGKADSVQFRYAGAFFPNSRHLVVEGGTFTNNTISILPADYLRIPLGSIDLRNEIRLEPAGVISRNRGQGAVRRLYSARVGCRNKPMTVALYQGDHAEEARFLYQPEVVVLIHRQEWRKSVSIHSGLRHPHILQIYGTASSSRIQAAVFHDDLIPFDQFLESFHHSAILQAYIIAYTVCASFTENGTKLMFPESQDELEAYQYCRPSPGLGRVALWIRPLTGRLCAEVGGIGLPLWRDLPREVQTLPPPDSIRALHDPNHESWLIASVGFYQWYPLFRDCLTQYRYSNVSVQVELKLNSIMCWPSGCQFEDAKEIAWVVPSPVRELRRWNHQSHGMLREDGSVSYNSGDAFGKTFTMNQDNHSVVSWLSQANRVFSQLKILSGYEDYVLVNCVRFSLYISVPEHTPPDGYLFLCSPADFETGSVSYGWPDRPAYWSHDPSGGMPLSVEEATNSGFPPIRLSTTVHGMFWNETVYAGLRKFHVGKGVDPERQDVAFELGYPLYELSVPVPDARGSDLAANRDEEIEQPNSSDEFVQDDSLDCDNTDSVEGYSLFGEVVELVKFVLIVVVAVMHLYEHARLAS</sequence>
<evidence type="ECO:0000313" key="1">
    <source>
        <dbReference type="EMBL" id="KAF7333217.1"/>
    </source>
</evidence>
<gene>
    <name evidence="1" type="ORF">MSAN_02429000</name>
</gene>
<evidence type="ECO:0000313" key="2">
    <source>
        <dbReference type="Proteomes" id="UP000623467"/>
    </source>
</evidence>
<comment type="caution">
    <text evidence="1">The sequence shown here is derived from an EMBL/GenBank/DDBJ whole genome shotgun (WGS) entry which is preliminary data.</text>
</comment>
<dbReference type="Proteomes" id="UP000623467">
    <property type="component" value="Unassembled WGS sequence"/>
</dbReference>
<accession>A0A8H6X2X4</accession>
<dbReference type="AlphaFoldDB" id="A0A8H6X2X4"/>
<protein>
    <submittedName>
        <fullName evidence="1">Uncharacterized protein</fullName>
    </submittedName>
</protein>
<keyword evidence="2" id="KW-1185">Reference proteome</keyword>
<name>A0A8H6X2X4_9AGAR</name>
<proteinExistence type="predicted"/>
<dbReference type="OrthoDB" id="2953266at2759"/>
<dbReference type="EMBL" id="JACAZH010000058">
    <property type="protein sequence ID" value="KAF7333217.1"/>
    <property type="molecule type" value="Genomic_DNA"/>
</dbReference>
<reference evidence="1" key="1">
    <citation type="submission" date="2020-05" db="EMBL/GenBank/DDBJ databases">
        <title>Mycena genomes resolve the evolution of fungal bioluminescence.</title>
        <authorList>
            <person name="Tsai I.J."/>
        </authorList>
    </citation>
    <scope>NUCLEOTIDE SEQUENCE</scope>
    <source>
        <strain evidence="1">160909Yilan</strain>
    </source>
</reference>